<dbReference type="Proteomes" id="UP000242263">
    <property type="component" value="Unassembled WGS sequence"/>
</dbReference>
<feature type="transmembrane region" description="Helical" evidence="8">
    <location>
        <begin position="157"/>
        <end position="180"/>
    </location>
</feature>
<evidence type="ECO:0000256" key="7">
    <source>
        <dbReference type="ARBA" id="ARBA00023136"/>
    </source>
</evidence>
<keyword evidence="5" id="KW-0573">Peptidoglycan synthesis</keyword>
<name>A0A2I1M451_9BIFI</name>
<feature type="transmembrane region" description="Helical" evidence="8">
    <location>
        <begin position="128"/>
        <end position="145"/>
    </location>
</feature>
<evidence type="ECO:0000256" key="8">
    <source>
        <dbReference type="SAM" id="Phobius"/>
    </source>
</evidence>
<feature type="transmembrane region" description="Helical" evidence="8">
    <location>
        <begin position="462"/>
        <end position="483"/>
    </location>
</feature>
<feature type="transmembrane region" description="Helical" evidence="8">
    <location>
        <begin position="283"/>
        <end position="306"/>
    </location>
</feature>
<dbReference type="RefSeq" id="WP_022856601.1">
    <property type="nucleotide sequence ID" value="NZ_CAUPEW010000002.1"/>
</dbReference>
<keyword evidence="3 8" id="KW-0812">Transmembrane</keyword>
<evidence type="ECO:0000313" key="10">
    <source>
        <dbReference type="Proteomes" id="UP000242263"/>
    </source>
</evidence>
<organism evidence="9 10">
    <name type="scientific">Alloscardovia omnicolens</name>
    <dbReference type="NCBI Taxonomy" id="419015"/>
    <lineage>
        <taxon>Bacteria</taxon>
        <taxon>Bacillati</taxon>
        <taxon>Actinomycetota</taxon>
        <taxon>Actinomycetes</taxon>
        <taxon>Bifidobacteriales</taxon>
        <taxon>Bifidobacteriaceae</taxon>
        <taxon>Alloscardovia</taxon>
    </lineage>
</organism>
<feature type="transmembrane region" description="Helical" evidence="8">
    <location>
        <begin position="365"/>
        <end position="386"/>
    </location>
</feature>
<keyword evidence="4" id="KW-0133">Cell shape</keyword>
<dbReference type="GeneID" id="35868343"/>
<feature type="transmembrane region" description="Helical" evidence="8">
    <location>
        <begin position="200"/>
        <end position="219"/>
    </location>
</feature>
<dbReference type="GO" id="GO:0009252">
    <property type="term" value="P:peptidoglycan biosynthetic process"/>
    <property type="evidence" value="ECO:0007669"/>
    <property type="project" value="UniProtKB-KW"/>
</dbReference>
<evidence type="ECO:0000256" key="1">
    <source>
        <dbReference type="ARBA" id="ARBA00004651"/>
    </source>
</evidence>
<feature type="transmembrane region" description="Helical" evidence="8">
    <location>
        <begin position="427"/>
        <end position="450"/>
    </location>
</feature>
<dbReference type="PANTHER" id="PTHR47019">
    <property type="entry name" value="LIPID II FLIPPASE MURJ"/>
    <property type="match status" value="1"/>
</dbReference>
<keyword evidence="6 8" id="KW-1133">Transmembrane helix</keyword>
<protein>
    <submittedName>
        <fullName evidence="9">Lipid II flippase MurJ</fullName>
    </submittedName>
</protein>
<evidence type="ECO:0000256" key="4">
    <source>
        <dbReference type="ARBA" id="ARBA00022960"/>
    </source>
</evidence>
<feature type="transmembrane region" description="Helical" evidence="8">
    <location>
        <begin position="86"/>
        <end position="108"/>
    </location>
</feature>
<comment type="caution">
    <text evidence="9">The sequence shown here is derived from an EMBL/GenBank/DDBJ whole genome shotgun (WGS) entry which is preliminary data.</text>
</comment>
<dbReference type="GO" id="GO:0008360">
    <property type="term" value="P:regulation of cell shape"/>
    <property type="evidence" value="ECO:0007669"/>
    <property type="project" value="UniProtKB-KW"/>
</dbReference>
<feature type="transmembrane region" description="Helical" evidence="8">
    <location>
        <begin position="240"/>
        <end position="263"/>
    </location>
</feature>
<proteinExistence type="predicted"/>
<keyword evidence="2" id="KW-1003">Cell membrane</keyword>
<dbReference type="GO" id="GO:0005886">
    <property type="term" value="C:plasma membrane"/>
    <property type="evidence" value="ECO:0007669"/>
    <property type="project" value="UniProtKB-SubCell"/>
</dbReference>
<dbReference type="GO" id="GO:0015648">
    <property type="term" value="F:lipid-linked peptidoglycan transporter activity"/>
    <property type="evidence" value="ECO:0007669"/>
    <property type="project" value="TreeGrafter"/>
</dbReference>
<dbReference type="AlphaFoldDB" id="A0A2I1M451"/>
<comment type="subcellular location">
    <subcellularLocation>
        <location evidence="1">Cell membrane</location>
        <topology evidence="1">Multi-pass membrane protein</topology>
    </subcellularLocation>
</comment>
<feature type="transmembrane region" description="Helical" evidence="8">
    <location>
        <begin position="327"/>
        <end position="353"/>
    </location>
</feature>
<dbReference type="PANTHER" id="PTHR47019:SF1">
    <property type="entry name" value="LIPID II FLIPPASE MURJ"/>
    <property type="match status" value="1"/>
</dbReference>
<evidence type="ECO:0000256" key="5">
    <source>
        <dbReference type="ARBA" id="ARBA00022984"/>
    </source>
</evidence>
<evidence type="ECO:0000256" key="2">
    <source>
        <dbReference type="ARBA" id="ARBA00022475"/>
    </source>
</evidence>
<dbReference type="Pfam" id="PF03023">
    <property type="entry name" value="MurJ"/>
    <property type="match status" value="1"/>
</dbReference>
<sequence length="572" mass="61697">MSSVGKNSLIMASGTLASRLTGMIRSILLAAALGTTGIAANAYQTGSTVPQVVYTLISGGLFNAILVPQIVRTLKSENSKEQLDKLVTLSMVILLGMTAAIMASTHLITSLFLSSEWSGPQRALANAFTLWCTPQIFFYGLYTVLGQILAAKDKFGMYAWSSVAANVVSCAGFIAFLVIFGNASRQPLEFWTADKITLTAGAWTAGVALQALLLFIPLLRSGYRFSFAWGVRGIGLRSMGSVAVWSLGITIMIQITSILITRIASGAPLAAGDLYGVAGNGSYQNAMTIYILPYSLFAVSIATAIFPRMSHHISEDHTDTAARILSTAMISSSLIMCFFTSVMLAISFPLTAVFLPSIDGYQMSLISPILFALTFCLPFTSLVLLAQRSFYAFEDGKSPFVIAAVQSGIQFLIQIATWLWVPPQHQTAMLGYAVSISYMMCLPVLLVMLYKRFGTAFHIGHFTVTHIKIALASCITFLAAWMTSHGLSKVLRFTVESAHGKTAWLIAVLICLASTVAGALAFSLILLLTRTPEFSDNVATVARRLRLDRYPVVSRILERLSSSQSSNSSSTK</sequence>
<accession>A0A2I1M451</accession>
<reference evidence="9 10" key="1">
    <citation type="submission" date="2017-12" db="EMBL/GenBank/DDBJ databases">
        <title>Phylogenetic diversity of female urinary microbiome.</title>
        <authorList>
            <person name="Thomas-White K."/>
            <person name="Wolfe A.J."/>
        </authorList>
    </citation>
    <scope>NUCLEOTIDE SEQUENCE [LARGE SCALE GENOMIC DNA]</scope>
    <source>
        <strain evidence="9 10">UMB0064</strain>
    </source>
</reference>
<feature type="transmembrane region" description="Helical" evidence="8">
    <location>
        <begin position="503"/>
        <end position="528"/>
    </location>
</feature>
<gene>
    <name evidence="9" type="ORF">CYJ32_05105</name>
</gene>
<feature type="transmembrane region" description="Helical" evidence="8">
    <location>
        <begin position="398"/>
        <end position="421"/>
    </location>
</feature>
<dbReference type="InterPro" id="IPR004268">
    <property type="entry name" value="MurJ"/>
</dbReference>
<feature type="transmembrane region" description="Helical" evidence="8">
    <location>
        <begin position="52"/>
        <end position="74"/>
    </location>
</feature>
<dbReference type="EMBL" id="PKGU01000003">
    <property type="protein sequence ID" value="PKZ14890.1"/>
    <property type="molecule type" value="Genomic_DNA"/>
</dbReference>
<evidence type="ECO:0000256" key="3">
    <source>
        <dbReference type="ARBA" id="ARBA00022692"/>
    </source>
</evidence>
<dbReference type="InterPro" id="IPR051050">
    <property type="entry name" value="Lipid_II_flippase_MurJ/MviN"/>
</dbReference>
<evidence type="ECO:0000256" key="6">
    <source>
        <dbReference type="ARBA" id="ARBA00022989"/>
    </source>
</evidence>
<evidence type="ECO:0000313" key="9">
    <source>
        <dbReference type="EMBL" id="PKZ14890.1"/>
    </source>
</evidence>
<keyword evidence="7 8" id="KW-0472">Membrane</keyword>
<dbReference type="GO" id="GO:0034204">
    <property type="term" value="P:lipid translocation"/>
    <property type="evidence" value="ECO:0007669"/>
    <property type="project" value="TreeGrafter"/>
</dbReference>